<accession>A0A8K0VU65</accession>
<protein>
    <submittedName>
        <fullName evidence="1">Uncharacterized protein</fullName>
    </submittedName>
</protein>
<evidence type="ECO:0000313" key="2">
    <source>
        <dbReference type="Proteomes" id="UP000813461"/>
    </source>
</evidence>
<proteinExistence type="predicted"/>
<sequence>MAQQVQSRGAANYWPEYIDGVVVVQSRISSKRWKELIVLESRGTMSAGGVSCIVRWQFQDVLIVGSLVGLVVQGGWDARPLRGTVTAPPRSDSLHIMRSRTGWQLSSILLQLIRVQVKSETFRLRRCLTRFGRQRSESSASPLRLFQHDRNRASTFVHTLRARLEFELYQTIHIAKRHCGLSIYNVNSRWGRGGWASSEWMRLSRSVHAAYSSPEVVSVVRIQW</sequence>
<organism evidence="1 2">
    <name type="scientific">Paraphoma chrysanthemicola</name>
    <dbReference type="NCBI Taxonomy" id="798071"/>
    <lineage>
        <taxon>Eukaryota</taxon>
        <taxon>Fungi</taxon>
        <taxon>Dikarya</taxon>
        <taxon>Ascomycota</taxon>
        <taxon>Pezizomycotina</taxon>
        <taxon>Dothideomycetes</taxon>
        <taxon>Pleosporomycetidae</taxon>
        <taxon>Pleosporales</taxon>
        <taxon>Pleosporineae</taxon>
        <taxon>Phaeosphaeriaceae</taxon>
        <taxon>Paraphoma</taxon>
    </lineage>
</organism>
<gene>
    <name evidence="1" type="ORF">FB567DRAFT_140746</name>
</gene>
<name>A0A8K0VU65_9PLEO</name>
<dbReference type="AlphaFoldDB" id="A0A8K0VU65"/>
<keyword evidence="2" id="KW-1185">Reference proteome</keyword>
<evidence type="ECO:0000313" key="1">
    <source>
        <dbReference type="EMBL" id="KAH7077049.1"/>
    </source>
</evidence>
<reference evidence="1" key="1">
    <citation type="journal article" date="2021" name="Nat. Commun.">
        <title>Genetic determinants of endophytism in the Arabidopsis root mycobiome.</title>
        <authorList>
            <person name="Mesny F."/>
            <person name="Miyauchi S."/>
            <person name="Thiergart T."/>
            <person name="Pickel B."/>
            <person name="Atanasova L."/>
            <person name="Karlsson M."/>
            <person name="Huettel B."/>
            <person name="Barry K.W."/>
            <person name="Haridas S."/>
            <person name="Chen C."/>
            <person name="Bauer D."/>
            <person name="Andreopoulos W."/>
            <person name="Pangilinan J."/>
            <person name="LaButti K."/>
            <person name="Riley R."/>
            <person name="Lipzen A."/>
            <person name="Clum A."/>
            <person name="Drula E."/>
            <person name="Henrissat B."/>
            <person name="Kohler A."/>
            <person name="Grigoriev I.V."/>
            <person name="Martin F.M."/>
            <person name="Hacquard S."/>
        </authorList>
    </citation>
    <scope>NUCLEOTIDE SEQUENCE</scope>
    <source>
        <strain evidence="1">MPI-SDFR-AT-0120</strain>
    </source>
</reference>
<comment type="caution">
    <text evidence="1">The sequence shown here is derived from an EMBL/GenBank/DDBJ whole genome shotgun (WGS) entry which is preliminary data.</text>
</comment>
<dbReference type="EMBL" id="JAGMVJ010000018">
    <property type="protein sequence ID" value="KAH7077049.1"/>
    <property type="molecule type" value="Genomic_DNA"/>
</dbReference>
<dbReference type="Proteomes" id="UP000813461">
    <property type="component" value="Unassembled WGS sequence"/>
</dbReference>